<comment type="caution">
    <text evidence="2">The sequence shown here is derived from an EMBL/GenBank/DDBJ whole genome shotgun (WGS) entry which is preliminary data.</text>
</comment>
<organism evidence="2 3">
    <name type="scientific">Methylobacterium thuringiense</name>
    <dbReference type="NCBI Taxonomy" id="1003091"/>
    <lineage>
        <taxon>Bacteria</taxon>
        <taxon>Pseudomonadati</taxon>
        <taxon>Pseudomonadota</taxon>
        <taxon>Alphaproteobacteria</taxon>
        <taxon>Hyphomicrobiales</taxon>
        <taxon>Methylobacteriaceae</taxon>
        <taxon>Methylobacterium</taxon>
    </lineage>
</organism>
<evidence type="ECO:0000313" key="2">
    <source>
        <dbReference type="EMBL" id="GJE53816.1"/>
    </source>
</evidence>
<evidence type="ECO:0000259" key="1">
    <source>
        <dbReference type="Pfam" id="PF18735"/>
    </source>
</evidence>
<name>A0ABQ4TFL6_9HYPH</name>
<accession>A0ABQ4TFL6</accession>
<dbReference type="RefSeq" id="WP_238230448.1">
    <property type="nucleotide sequence ID" value="NZ_BPRA01000001.1"/>
</dbReference>
<gene>
    <name evidence="2" type="ORF">EKPJFOCH_0284</name>
</gene>
<protein>
    <recommendedName>
        <fullName evidence="1">RiboL-PSP-HEPN domain-containing protein</fullName>
    </recommendedName>
</protein>
<sequence length="156" mass="17396">MSFSIDQRLVALERVITEAGNTSHAAEVSSYLCRFGSVLVCGHLERCLELILCEKFEGTMPPQMSVFLRRYFGAGSNYDCDRIVALLNRFDTSWGAALEVFIAANQRVKESVSSCYAVRNSVSHGGAQNLGIRVLKQYFDDVVTLIAEVEHIVRKI</sequence>
<dbReference type="Pfam" id="PF18735">
    <property type="entry name" value="HEPN_RiboL-PSP"/>
    <property type="match status" value="1"/>
</dbReference>
<dbReference type="InterPro" id="IPR041519">
    <property type="entry name" value="HEPN_RiboL-PSP"/>
</dbReference>
<reference evidence="2" key="2">
    <citation type="submission" date="2021-08" db="EMBL/GenBank/DDBJ databases">
        <authorList>
            <person name="Tani A."/>
            <person name="Ola A."/>
            <person name="Ogura Y."/>
            <person name="Katsura K."/>
            <person name="Hayashi T."/>
        </authorList>
    </citation>
    <scope>NUCLEOTIDE SEQUENCE</scope>
    <source>
        <strain evidence="2">DSM 23674</strain>
    </source>
</reference>
<dbReference type="Proteomes" id="UP001055101">
    <property type="component" value="Unassembled WGS sequence"/>
</dbReference>
<keyword evidence="3" id="KW-1185">Reference proteome</keyword>
<reference evidence="2" key="1">
    <citation type="journal article" date="2021" name="Front. Microbiol.">
        <title>Comprehensive Comparative Genomics and Phenotyping of Methylobacterium Species.</title>
        <authorList>
            <person name="Alessa O."/>
            <person name="Ogura Y."/>
            <person name="Fujitani Y."/>
            <person name="Takami H."/>
            <person name="Hayashi T."/>
            <person name="Sahin N."/>
            <person name="Tani A."/>
        </authorList>
    </citation>
    <scope>NUCLEOTIDE SEQUENCE</scope>
    <source>
        <strain evidence="2">DSM 23674</strain>
    </source>
</reference>
<evidence type="ECO:0000313" key="3">
    <source>
        <dbReference type="Proteomes" id="UP001055101"/>
    </source>
</evidence>
<proteinExistence type="predicted"/>
<feature type="domain" description="RiboL-PSP-HEPN" evidence="1">
    <location>
        <begin position="16"/>
        <end position="150"/>
    </location>
</feature>
<dbReference type="EMBL" id="BPRA01000001">
    <property type="protein sequence ID" value="GJE53816.1"/>
    <property type="molecule type" value="Genomic_DNA"/>
</dbReference>